<dbReference type="BioCyc" id="PSP1104324:GJSN-2309-MONOMER"/>
<gene>
    <name evidence="1" type="ORF">P186_2361</name>
</gene>
<accession>G7VC63</accession>
<reference evidence="1 2" key="1">
    <citation type="journal article" date="2012" name="J. Bacteriol.">
        <title>Complete genome sequence of strain 1860, a crenarchaeon of the genus pyrobaculum able to grow with various electron acceptors.</title>
        <authorList>
            <person name="Mardanov A.V."/>
            <person name="Gumerov V.M."/>
            <person name="Slobodkina G.B."/>
            <person name="Beletsky A.V."/>
            <person name="Bonch-Osmolovskaya E.A."/>
            <person name="Ravin N.V."/>
            <person name="Skryabin K.G."/>
        </authorList>
    </citation>
    <scope>NUCLEOTIDE SEQUENCE [LARGE SCALE GENOMIC DNA]</scope>
    <source>
        <strain evidence="1 2">1860</strain>
    </source>
</reference>
<sequence length="45" mass="5028">MRAFLELFSMRYNAAVPAEAVAELAFHILAEECDSMSECYVEAVV</sequence>
<evidence type="ECO:0000313" key="2">
    <source>
        <dbReference type="Proteomes" id="UP000005867"/>
    </source>
</evidence>
<dbReference type="HOGENOM" id="CLU_3194647_0_0_2"/>
<dbReference type="STRING" id="1104324.P186_2361"/>
<dbReference type="KEGG" id="pyr:P186_2361"/>
<evidence type="ECO:0000313" key="1">
    <source>
        <dbReference type="EMBL" id="AET33749.1"/>
    </source>
</evidence>
<dbReference type="AlphaFoldDB" id="G7VC63"/>
<protein>
    <submittedName>
        <fullName evidence="1">Uncharacterized protein</fullName>
    </submittedName>
</protein>
<proteinExistence type="predicted"/>
<organism evidence="1 2">
    <name type="scientific">Pyrobaculum ferrireducens</name>
    <dbReference type="NCBI Taxonomy" id="1104324"/>
    <lineage>
        <taxon>Archaea</taxon>
        <taxon>Thermoproteota</taxon>
        <taxon>Thermoprotei</taxon>
        <taxon>Thermoproteales</taxon>
        <taxon>Thermoproteaceae</taxon>
        <taxon>Pyrobaculum</taxon>
    </lineage>
</organism>
<dbReference type="EMBL" id="CP003098">
    <property type="protein sequence ID" value="AET33749.1"/>
    <property type="molecule type" value="Genomic_DNA"/>
</dbReference>
<name>G7VC63_9CREN</name>
<dbReference type="Proteomes" id="UP000005867">
    <property type="component" value="Chromosome"/>
</dbReference>
<keyword evidence="2" id="KW-1185">Reference proteome</keyword>